<dbReference type="EMBL" id="QNVV01000009">
    <property type="protein sequence ID" value="REC47202.1"/>
    <property type="molecule type" value="Genomic_DNA"/>
</dbReference>
<keyword evidence="3" id="KW-0472">Membrane</keyword>
<proteinExistence type="predicted"/>
<comment type="subcellular location">
    <subcellularLocation>
        <location evidence="1">Cell inner membrane</location>
        <topology evidence="1">Multi-pass membrane protein</topology>
    </subcellularLocation>
</comment>
<evidence type="ECO:0000256" key="3">
    <source>
        <dbReference type="SAM" id="Phobius"/>
    </source>
</evidence>
<feature type="transmembrane region" description="Helical" evidence="3">
    <location>
        <begin position="95"/>
        <end position="114"/>
    </location>
</feature>
<gene>
    <name evidence="4" type="ORF">DRF67_11295</name>
</gene>
<evidence type="ECO:0000256" key="2">
    <source>
        <dbReference type="ARBA" id="ARBA00022475"/>
    </source>
</evidence>
<feature type="transmembrane region" description="Helical" evidence="3">
    <location>
        <begin position="173"/>
        <end position="195"/>
    </location>
</feature>
<feature type="transmembrane region" description="Helical" evidence="3">
    <location>
        <begin position="333"/>
        <end position="351"/>
    </location>
</feature>
<feature type="transmembrane region" description="Helical" evidence="3">
    <location>
        <begin position="55"/>
        <end position="74"/>
    </location>
</feature>
<dbReference type="PANTHER" id="PTHR43702">
    <property type="entry name" value="L-FUCOSE-PROTON SYMPORTER"/>
    <property type="match status" value="1"/>
</dbReference>
<organism evidence="4 5">
    <name type="scientific">Chryseobacterium pennipullorum</name>
    <dbReference type="NCBI Taxonomy" id="2258963"/>
    <lineage>
        <taxon>Bacteria</taxon>
        <taxon>Pseudomonadati</taxon>
        <taxon>Bacteroidota</taxon>
        <taxon>Flavobacteriia</taxon>
        <taxon>Flavobacteriales</taxon>
        <taxon>Weeksellaceae</taxon>
        <taxon>Chryseobacterium group</taxon>
        <taxon>Chryseobacterium</taxon>
    </lineage>
</organism>
<dbReference type="Proteomes" id="UP000256257">
    <property type="component" value="Unassembled WGS sequence"/>
</dbReference>
<evidence type="ECO:0000313" key="4">
    <source>
        <dbReference type="EMBL" id="REC47202.1"/>
    </source>
</evidence>
<dbReference type="AlphaFoldDB" id="A0A3D9B1Y4"/>
<feature type="transmembrane region" description="Helical" evidence="3">
    <location>
        <begin position="254"/>
        <end position="277"/>
    </location>
</feature>
<keyword evidence="3" id="KW-0812">Transmembrane</keyword>
<comment type="caution">
    <text evidence="4">The sequence shown here is derived from an EMBL/GenBank/DDBJ whole genome shotgun (WGS) entry which is preliminary data.</text>
</comment>
<feature type="transmembrane region" description="Helical" evidence="3">
    <location>
        <begin position="17"/>
        <end position="35"/>
    </location>
</feature>
<dbReference type="Gene3D" id="1.20.1250.20">
    <property type="entry name" value="MFS general substrate transporter like domains"/>
    <property type="match status" value="2"/>
</dbReference>
<dbReference type="GO" id="GO:0005886">
    <property type="term" value="C:plasma membrane"/>
    <property type="evidence" value="ECO:0007669"/>
    <property type="project" value="UniProtKB-SubCell"/>
</dbReference>
<dbReference type="OrthoDB" id="9786665at2"/>
<keyword evidence="3" id="KW-1133">Transmembrane helix</keyword>
<dbReference type="RefSeq" id="WP_115928413.1">
    <property type="nucleotide sequence ID" value="NZ_QNVV01000009.1"/>
</dbReference>
<dbReference type="InterPro" id="IPR050375">
    <property type="entry name" value="MFS_TsgA-like"/>
</dbReference>
<dbReference type="InterPro" id="IPR036259">
    <property type="entry name" value="MFS_trans_sf"/>
</dbReference>
<evidence type="ECO:0000313" key="5">
    <source>
        <dbReference type="Proteomes" id="UP000256257"/>
    </source>
</evidence>
<sequence length="450" mass="49670">MQIHPGISSPGNKTNNAILPFAIITFIYFIVGFLTTVNEQLQAPLKFTFLSHAGSLKNTLTTLISFFFFLGYLLNGTLGSRWVNAFGYKNTILRGLLFMISGLFMYLCSSWFGSHYPDLTFSIKDAVVPFGFIIFVIGSYLMGTAASIIQVVVNPYAASYPLRGTEPVQRLNILTAINSIGTTSAPFFVTVVMFSGISIEKIEIRQLLFPLSMLMICIVGVMIITKRLHLPDLADTRLVGEEKLERSIWSFRHFVLGVLAVFFYVGTEVAIGANINLYAFELMDSGHPITFFGKTDIMVGGMDLGIHALLSTLYWGGFLVGRAVSSFLSKISARTQLVTTTSMAAILALISMMTQNLWFLVAIGLLHSSMWSCIYTLSIKGLNKYTSKASGIFISAVFGGAVFTLIQGGLADVLGSWRWTWWLTVICELVMLAYALFGSRIREKDIIQSS</sequence>
<accession>A0A3D9B1Y4</accession>
<feature type="transmembrane region" description="Helical" evidence="3">
    <location>
        <begin position="297"/>
        <end position="321"/>
    </location>
</feature>
<feature type="transmembrane region" description="Helical" evidence="3">
    <location>
        <begin position="357"/>
        <end position="377"/>
    </location>
</feature>
<evidence type="ECO:0000256" key="1">
    <source>
        <dbReference type="ARBA" id="ARBA00004429"/>
    </source>
</evidence>
<protein>
    <submittedName>
        <fullName evidence="4">MFS transporter</fullName>
    </submittedName>
</protein>
<feature type="transmembrane region" description="Helical" evidence="3">
    <location>
        <begin position="207"/>
        <end position="225"/>
    </location>
</feature>
<name>A0A3D9B1Y4_9FLAO</name>
<feature type="transmembrane region" description="Helical" evidence="3">
    <location>
        <begin position="389"/>
        <end position="407"/>
    </location>
</feature>
<keyword evidence="5" id="KW-1185">Reference proteome</keyword>
<keyword evidence="2" id="KW-1003">Cell membrane</keyword>
<dbReference type="PANTHER" id="PTHR43702:SF3">
    <property type="entry name" value="PROTEIN TSGA"/>
    <property type="match status" value="1"/>
</dbReference>
<feature type="transmembrane region" description="Helical" evidence="3">
    <location>
        <begin position="419"/>
        <end position="437"/>
    </location>
</feature>
<reference evidence="4 5" key="1">
    <citation type="submission" date="2018-06" db="EMBL/GenBank/DDBJ databases">
        <title>Novel Chryseobacterium species.</title>
        <authorList>
            <person name="Newman J."/>
            <person name="Hugo C."/>
            <person name="Oosthuizen L."/>
            <person name="Charimba G."/>
        </authorList>
    </citation>
    <scope>NUCLEOTIDE SEQUENCE [LARGE SCALE GENOMIC DNA]</scope>
    <source>
        <strain evidence="4 5">7_F195</strain>
    </source>
</reference>
<feature type="transmembrane region" description="Helical" evidence="3">
    <location>
        <begin position="126"/>
        <end position="153"/>
    </location>
</feature>
<dbReference type="SUPFAM" id="SSF103473">
    <property type="entry name" value="MFS general substrate transporter"/>
    <property type="match status" value="1"/>
</dbReference>